<dbReference type="Proteomes" id="UP001295794">
    <property type="component" value="Unassembled WGS sequence"/>
</dbReference>
<name>A0AAD2HKB7_9AGAR</name>
<accession>A0AAD2HKB7</accession>
<feature type="domain" description="Fatty acid desaturase" evidence="2">
    <location>
        <begin position="234"/>
        <end position="372"/>
    </location>
</feature>
<reference evidence="3" key="1">
    <citation type="submission" date="2023-11" db="EMBL/GenBank/DDBJ databases">
        <authorList>
            <person name="De Vega J J."/>
            <person name="De Vega J J."/>
        </authorList>
    </citation>
    <scope>NUCLEOTIDE SEQUENCE</scope>
</reference>
<keyword evidence="4" id="KW-1185">Reference proteome</keyword>
<feature type="transmembrane region" description="Helical" evidence="1">
    <location>
        <begin position="247"/>
        <end position="272"/>
    </location>
</feature>
<comment type="caution">
    <text evidence="3">The sequence shown here is derived from an EMBL/GenBank/DDBJ whole genome shotgun (WGS) entry which is preliminary data.</text>
</comment>
<dbReference type="GO" id="GO:0006629">
    <property type="term" value="P:lipid metabolic process"/>
    <property type="evidence" value="ECO:0007669"/>
    <property type="project" value="InterPro"/>
</dbReference>
<dbReference type="InterPro" id="IPR012171">
    <property type="entry name" value="Fatty_acid_desaturase"/>
</dbReference>
<feature type="transmembrane region" description="Helical" evidence="1">
    <location>
        <begin position="64"/>
        <end position="85"/>
    </location>
</feature>
<keyword evidence="1" id="KW-0812">Transmembrane</keyword>
<evidence type="ECO:0000313" key="4">
    <source>
        <dbReference type="Proteomes" id="UP001295794"/>
    </source>
</evidence>
<dbReference type="AlphaFoldDB" id="A0AAD2HKB7"/>
<evidence type="ECO:0000313" key="3">
    <source>
        <dbReference type="EMBL" id="CAK5276990.1"/>
    </source>
</evidence>
<keyword evidence="1" id="KW-1133">Transmembrane helix</keyword>
<dbReference type="PANTHER" id="PTHR32100">
    <property type="entry name" value="OMEGA-6 FATTY ACID DESATURASE, CHLOROPLASTIC"/>
    <property type="match status" value="1"/>
</dbReference>
<keyword evidence="1" id="KW-0472">Membrane</keyword>
<gene>
    <name evidence="3" type="ORF">MYCIT1_LOCUS25727</name>
</gene>
<feature type="transmembrane region" description="Helical" evidence="1">
    <location>
        <begin position="97"/>
        <end position="118"/>
    </location>
</feature>
<feature type="transmembrane region" description="Helical" evidence="1">
    <location>
        <begin position="34"/>
        <end position="52"/>
    </location>
</feature>
<sequence>MQSTFVLPPASLTPASIRRAIPPHLFLRSTLKSIAYIVRHVLIGVLFYALASRIPVGWSLSVRVMLWTMYGAWQGFVFAGIWCLGHEAGHDALSPHRLVNTVLGLSLHTFVLTPYFAWRATHRAHHKGTNHLDRDETYLRGSPTSPVAPTFAHQIPAPYRGDLGLPPASTARLEDYTDVLDDTPAYTLFKLVVRQFLFTYCALILALLSPHPSTDTRSHNRKGNRKYPPWTSHYNPSSGLFRSSQRLSILVSDAAVLVMLGLLCLFACRAGIGALVKLYILPWLFAHNWIVTVTYLQHASPAVPYYRSSAWTFTRGSLATVDRPLFGWVGRFFLHHIGSDHVAHHFFSGIPFYNLPEVTRAIRPVLGEHYRHDETPALIALWTTFTQCRFVEDEGDVLFFKNSEGRNAVEEIMQ</sequence>
<dbReference type="EMBL" id="CAVNYO010000417">
    <property type="protein sequence ID" value="CAK5276990.1"/>
    <property type="molecule type" value="Genomic_DNA"/>
</dbReference>
<dbReference type="Pfam" id="PF00487">
    <property type="entry name" value="FA_desaturase"/>
    <property type="match status" value="2"/>
</dbReference>
<proteinExistence type="predicted"/>
<dbReference type="GO" id="GO:0016491">
    <property type="term" value="F:oxidoreductase activity"/>
    <property type="evidence" value="ECO:0007669"/>
    <property type="project" value="InterPro"/>
</dbReference>
<organism evidence="3 4">
    <name type="scientific">Mycena citricolor</name>
    <dbReference type="NCBI Taxonomy" id="2018698"/>
    <lineage>
        <taxon>Eukaryota</taxon>
        <taxon>Fungi</taxon>
        <taxon>Dikarya</taxon>
        <taxon>Basidiomycota</taxon>
        <taxon>Agaricomycotina</taxon>
        <taxon>Agaricomycetes</taxon>
        <taxon>Agaricomycetidae</taxon>
        <taxon>Agaricales</taxon>
        <taxon>Marasmiineae</taxon>
        <taxon>Mycenaceae</taxon>
        <taxon>Mycena</taxon>
    </lineage>
</organism>
<protein>
    <recommendedName>
        <fullName evidence="2">Fatty acid desaturase domain-containing protein</fullName>
    </recommendedName>
</protein>
<evidence type="ECO:0000256" key="1">
    <source>
        <dbReference type="SAM" id="Phobius"/>
    </source>
</evidence>
<dbReference type="InterPro" id="IPR005804">
    <property type="entry name" value="FA_desaturase_dom"/>
</dbReference>
<feature type="domain" description="Fatty acid desaturase" evidence="2">
    <location>
        <begin position="67"/>
        <end position="207"/>
    </location>
</feature>
<evidence type="ECO:0000259" key="2">
    <source>
        <dbReference type="Pfam" id="PF00487"/>
    </source>
</evidence>